<dbReference type="Pfam" id="PF00072">
    <property type="entry name" value="Response_reg"/>
    <property type="match status" value="1"/>
</dbReference>
<dbReference type="Proteomes" id="UP001366060">
    <property type="component" value="Unassembled WGS sequence"/>
</dbReference>
<evidence type="ECO:0000313" key="4">
    <source>
        <dbReference type="EMBL" id="MEL0657839.1"/>
    </source>
</evidence>
<dbReference type="InterPro" id="IPR050595">
    <property type="entry name" value="Bact_response_regulator"/>
</dbReference>
<dbReference type="Gene3D" id="3.40.50.2300">
    <property type="match status" value="1"/>
</dbReference>
<proteinExistence type="predicted"/>
<evidence type="ECO:0000259" key="3">
    <source>
        <dbReference type="PROSITE" id="PS50110"/>
    </source>
</evidence>
<comment type="caution">
    <text evidence="4">The sequence shown here is derived from an EMBL/GenBank/DDBJ whole genome shotgun (WGS) entry which is preliminary data.</text>
</comment>
<organism evidence="4 5">
    <name type="scientific">Psychromonas arctica</name>
    <dbReference type="NCBI Taxonomy" id="168275"/>
    <lineage>
        <taxon>Bacteria</taxon>
        <taxon>Pseudomonadati</taxon>
        <taxon>Pseudomonadota</taxon>
        <taxon>Gammaproteobacteria</taxon>
        <taxon>Alteromonadales</taxon>
        <taxon>Psychromonadaceae</taxon>
        <taxon>Psychromonas</taxon>
    </lineage>
</organism>
<keyword evidence="1 2" id="KW-0597">Phosphoprotein</keyword>
<evidence type="ECO:0000256" key="1">
    <source>
        <dbReference type="ARBA" id="ARBA00022553"/>
    </source>
</evidence>
<name>A0ABU9H7J0_9GAMM</name>
<dbReference type="InterPro" id="IPR011006">
    <property type="entry name" value="CheY-like_superfamily"/>
</dbReference>
<evidence type="ECO:0000256" key="2">
    <source>
        <dbReference type="PROSITE-ProRule" id="PRU00169"/>
    </source>
</evidence>
<dbReference type="PROSITE" id="PS50110">
    <property type="entry name" value="RESPONSE_REGULATORY"/>
    <property type="match status" value="1"/>
</dbReference>
<protein>
    <submittedName>
        <fullName evidence="4">Response regulator</fullName>
    </submittedName>
</protein>
<evidence type="ECO:0000313" key="5">
    <source>
        <dbReference type="Proteomes" id="UP001366060"/>
    </source>
</evidence>
<gene>
    <name evidence="4" type="ORF">V6255_01705</name>
</gene>
<dbReference type="SUPFAM" id="SSF52172">
    <property type="entry name" value="CheY-like"/>
    <property type="match status" value="1"/>
</dbReference>
<feature type="domain" description="Response regulatory" evidence="3">
    <location>
        <begin position="8"/>
        <end position="127"/>
    </location>
</feature>
<dbReference type="InterPro" id="IPR001789">
    <property type="entry name" value="Sig_transdc_resp-reg_receiver"/>
</dbReference>
<accession>A0ABU9H7J0</accession>
<feature type="modified residue" description="4-aspartylphosphate" evidence="2">
    <location>
        <position position="57"/>
    </location>
</feature>
<dbReference type="RefSeq" id="WP_341626590.1">
    <property type="nucleotide sequence ID" value="NZ_JBAKBA010000002.1"/>
</dbReference>
<sequence length="135" mass="14984">MQEINKLKVLVADDSKPSKMLTIILLQSLGCEVSDADDGLEALKITSENTFDLIFLDECMPILKGSDVAEQLCIGEYNGINKDTPKISLTGLVGEDAVNNLYQKGITHHIEKPVTKEVLEHFLKSWREGTLIDHC</sequence>
<reference evidence="4 5" key="1">
    <citation type="submission" date="2024-02" db="EMBL/GenBank/DDBJ databases">
        <title>Bacteria isolated from the canopy kelp, Nereocystis luetkeana.</title>
        <authorList>
            <person name="Pfister C.A."/>
            <person name="Younker I.T."/>
            <person name="Light S.H."/>
        </authorList>
    </citation>
    <scope>NUCLEOTIDE SEQUENCE [LARGE SCALE GENOMIC DNA]</scope>
    <source>
        <strain evidence="4 5">TI.2.07</strain>
    </source>
</reference>
<dbReference type="EMBL" id="JBAKBA010000002">
    <property type="protein sequence ID" value="MEL0657839.1"/>
    <property type="molecule type" value="Genomic_DNA"/>
</dbReference>
<dbReference type="CDD" id="cd17546">
    <property type="entry name" value="REC_hyHK_CKI1_RcsC-like"/>
    <property type="match status" value="1"/>
</dbReference>
<keyword evidence="5" id="KW-1185">Reference proteome</keyword>
<dbReference type="SMART" id="SM00448">
    <property type="entry name" value="REC"/>
    <property type="match status" value="1"/>
</dbReference>
<dbReference type="PANTHER" id="PTHR44591">
    <property type="entry name" value="STRESS RESPONSE REGULATOR PROTEIN 1"/>
    <property type="match status" value="1"/>
</dbReference>
<dbReference type="PANTHER" id="PTHR44591:SF3">
    <property type="entry name" value="RESPONSE REGULATORY DOMAIN-CONTAINING PROTEIN"/>
    <property type="match status" value="1"/>
</dbReference>